<evidence type="ECO:0000313" key="10">
    <source>
        <dbReference type="EMBL" id="TQQ85264.1"/>
    </source>
</evidence>
<proteinExistence type="predicted"/>
<dbReference type="InterPro" id="IPR017900">
    <property type="entry name" value="4Fe4S_Fe_S_CS"/>
</dbReference>
<protein>
    <recommendedName>
        <fullName evidence="3">Ferredoxin</fullName>
    </recommendedName>
</protein>
<reference evidence="10 11" key="1">
    <citation type="submission" date="2019-02" db="EMBL/GenBank/DDBJ databases">
        <title>Peptostreptococcaceae bacterium ZHW00191 nov., a new bacterium isolated from the human gut.</title>
        <authorList>
            <person name="Zhou H.-W."/>
            <person name="Chen X.-J."/>
        </authorList>
    </citation>
    <scope>NUCLEOTIDE SEQUENCE [LARGE SCALE GENOMIC DNA]</scope>
    <source>
        <strain evidence="10 11">ZHW00191</strain>
    </source>
</reference>
<evidence type="ECO:0000256" key="5">
    <source>
        <dbReference type="ARBA" id="ARBA00022723"/>
    </source>
</evidence>
<gene>
    <name evidence="10" type="ORF">EXD82_02385</name>
</gene>
<evidence type="ECO:0000256" key="2">
    <source>
        <dbReference type="ARBA" id="ARBA00003532"/>
    </source>
</evidence>
<evidence type="ECO:0000259" key="8">
    <source>
        <dbReference type="PROSITE" id="PS50902"/>
    </source>
</evidence>
<name>A0A544QX45_9FIRM</name>
<dbReference type="PROSITE" id="PS51379">
    <property type="entry name" value="4FE4S_FER_2"/>
    <property type="match status" value="2"/>
</dbReference>
<feature type="domain" description="Flavodoxin-like" evidence="8">
    <location>
        <begin position="3"/>
        <end position="145"/>
    </location>
</feature>
<dbReference type="PROSITE" id="PS00198">
    <property type="entry name" value="4FE4S_FER_1"/>
    <property type="match status" value="2"/>
</dbReference>
<evidence type="ECO:0000256" key="3">
    <source>
        <dbReference type="ARBA" id="ARBA00013529"/>
    </source>
</evidence>
<dbReference type="InterPro" id="IPR008254">
    <property type="entry name" value="Flavodoxin/NO_synth"/>
</dbReference>
<dbReference type="Proteomes" id="UP000317863">
    <property type="component" value="Unassembled WGS sequence"/>
</dbReference>
<keyword evidence="4" id="KW-0004">4Fe-4S</keyword>
<dbReference type="InterPro" id="IPR047964">
    <property type="entry name" value="EFR1-like"/>
</dbReference>
<sequence>MSLYAVYFSPTYSTEKIVKLIANEMGDYNEIDLSKRNEESNYIFDENDICVIGVPSYGGRVPSIALDRMKDFRGSNTSAILVVSYGNRAYEDTLRELGEFLQDRGFNCIAAVTAVTEHSIMRQFASGRPNEKDKRELKGFAEDILKKINSSRKNERIEFVGNYPYREYKGVALKPKAGKLCNECGICAKECPTGAISLENPKNTNSTQCISCMRCISICPDKARKLNPLLLKLASIKMKSECEKEKSNELFI</sequence>
<organism evidence="10 11">
    <name type="scientific">Peptacetobacter hominis</name>
    <dbReference type="NCBI Taxonomy" id="2743610"/>
    <lineage>
        <taxon>Bacteria</taxon>
        <taxon>Bacillati</taxon>
        <taxon>Bacillota</taxon>
        <taxon>Clostridia</taxon>
        <taxon>Peptostreptococcales</taxon>
        <taxon>Peptostreptococcaceae</taxon>
        <taxon>Peptacetobacter</taxon>
    </lineage>
</organism>
<keyword evidence="11" id="KW-1185">Reference proteome</keyword>
<evidence type="ECO:0000256" key="1">
    <source>
        <dbReference type="ARBA" id="ARBA00001966"/>
    </source>
</evidence>
<dbReference type="InterPro" id="IPR017896">
    <property type="entry name" value="4Fe4S_Fe-S-bd"/>
</dbReference>
<dbReference type="Pfam" id="PF13187">
    <property type="entry name" value="Fer4_9"/>
    <property type="match status" value="1"/>
</dbReference>
<dbReference type="GO" id="GO:0016651">
    <property type="term" value="F:oxidoreductase activity, acting on NAD(P)H"/>
    <property type="evidence" value="ECO:0007669"/>
    <property type="project" value="UniProtKB-ARBA"/>
</dbReference>
<dbReference type="OrthoDB" id="9813995at2"/>
<dbReference type="PROSITE" id="PS50902">
    <property type="entry name" value="FLAVODOXIN_LIKE"/>
    <property type="match status" value="1"/>
</dbReference>
<keyword evidence="6" id="KW-0408">Iron</keyword>
<dbReference type="GO" id="GO:0051539">
    <property type="term" value="F:4 iron, 4 sulfur cluster binding"/>
    <property type="evidence" value="ECO:0007669"/>
    <property type="project" value="UniProtKB-KW"/>
</dbReference>
<dbReference type="PANTHER" id="PTHR24960:SF79">
    <property type="entry name" value="PHOTOSYSTEM I IRON-SULFUR CENTER"/>
    <property type="match status" value="1"/>
</dbReference>
<dbReference type="Gene3D" id="3.30.70.20">
    <property type="match status" value="1"/>
</dbReference>
<dbReference type="AlphaFoldDB" id="A0A544QX45"/>
<evidence type="ECO:0000256" key="6">
    <source>
        <dbReference type="ARBA" id="ARBA00023004"/>
    </source>
</evidence>
<keyword evidence="5" id="KW-0479">Metal-binding</keyword>
<dbReference type="SUPFAM" id="SSF52218">
    <property type="entry name" value="Flavoproteins"/>
    <property type="match status" value="1"/>
</dbReference>
<evidence type="ECO:0000313" key="11">
    <source>
        <dbReference type="Proteomes" id="UP000317863"/>
    </source>
</evidence>
<evidence type="ECO:0000259" key="9">
    <source>
        <dbReference type="PROSITE" id="PS51379"/>
    </source>
</evidence>
<dbReference type="InterPro" id="IPR050157">
    <property type="entry name" value="PSI_iron-sulfur_center"/>
</dbReference>
<dbReference type="RefSeq" id="WP_142535316.1">
    <property type="nucleotide sequence ID" value="NZ_SGJB01000003.1"/>
</dbReference>
<comment type="caution">
    <text evidence="10">The sequence shown here is derived from an EMBL/GenBank/DDBJ whole genome shotgun (WGS) entry which is preliminary data.</text>
</comment>
<dbReference type="InterPro" id="IPR029039">
    <property type="entry name" value="Flavoprotein-like_sf"/>
</dbReference>
<dbReference type="GO" id="GO:0010181">
    <property type="term" value="F:FMN binding"/>
    <property type="evidence" value="ECO:0007669"/>
    <property type="project" value="InterPro"/>
</dbReference>
<dbReference type="Gene3D" id="3.40.50.360">
    <property type="match status" value="1"/>
</dbReference>
<keyword evidence="7" id="KW-0411">Iron-sulfur</keyword>
<dbReference type="GO" id="GO:0046872">
    <property type="term" value="F:metal ion binding"/>
    <property type="evidence" value="ECO:0007669"/>
    <property type="project" value="UniProtKB-KW"/>
</dbReference>
<dbReference type="PANTHER" id="PTHR24960">
    <property type="entry name" value="PHOTOSYSTEM I IRON-SULFUR CENTER-RELATED"/>
    <property type="match status" value="1"/>
</dbReference>
<dbReference type="SUPFAM" id="SSF54862">
    <property type="entry name" value="4Fe-4S ferredoxins"/>
    <property type="match status" value="1"/>
</dbReference>
<evidence type="ECO:0000256" key="7">
    <source>
        <dbReference type="ARBA" id="ARBA00023014"/>
    </source>
</evidence>
<accession>A0A544QX45</accession>
<dbReference type="EMBL" id="SGJB01000003">
    <property type="protein sequence ID" value="TQQ85264.1"/>
    <property type="molecule type" value="Genomic_DNA"/>
</dbReference>
<comment type="function">
    <text evidence="2">Ferredoxins are iron-sulfur proteins that transfer electrons in a wide variety of metabolic reactions.</text>
</comment>
<feature type="domain" description="4Fe-4S ferredoxin-type" evidence="9">
    <location>
        <begin position="205"/>
        <end position="229"/>
    </location>
</feature>
<evidence type="ECO:0000256" key="4">
    <source>
        <dbReference type="ARBA" id="ARBA00022485"/>
    </source>
</evidence>
<dbReference type="NCBIfam" id="NF038196">
    <property type="entry name" value="ferrodoxin_EFR1"/>
    <property type="match status" value="1"/>
</dbReference>
<comment type="cofactor">
    <cofactor evidence="1">
        <name>[4Fe-4S] cluster</name>
        <dbReference type="ChEBI" id="CHEBI:49883"/>
    </cofactor>
</comment>
<feature type="domain" description="4Fe-4S ferredoxin-type" evidence="9">
    <location>
        <begin position="169"/>
        <end position="201"/>
    </location>
</feature>